<dbReference type="InterPro" id="IPR008927">
    <property type="entry name" value="6-PGluconate_DH-like_C_sf"/>
</dbReference>
<sequence>MADKLHVPLASLGKGLVAGLPYSRPQTPGLPAQVQLGWIGLGAMGYLIARNLANYRAAHLEQQQPPLLVWNRSKEKSEKLLHELGEHKVAIAQTVVDIGTASDIIIISLSGDDVVKSVYEEIAAALQAQPPTKRKIFVETSTIYPSVAGEIDALISAIPHCHLVSSPIFGPPAMAENATLILALSGDYRSKKEVAYTLVPAIGRRVLDLGGNVEKAPTFKLIGNSLVLGSLELIAEAYTIAEKSGIGQDLVYEYIKELVPAPLWISYGDKMLHNKFDGTVGFAIDGGVKDASHIRRLTAEHNSPMPAIDTAHHHLLTARALHAAQARTGTTSFPVLDWSALIAGTRVAAGLDAFDGGKHSGPVPEHE</sequence>
<comment type="similarity">
    <text evidence="1">Belongs to the HIBADH-related family. NP60 subfamily.</text>
</comment>
<dbReference type="InterPro" id="IPR036291">
    <property type="entry name" value="NAD(P)-bd_dom_sf"/>
</dbReference>
<organism evidence="4 5">
    <name type="scientific">Russula ochroleuca</name>
    <dbReference type="NCBI Taxonomy" id="152965"/>
    <lineage>
        <taxon>Eukaryota</taxon>
        <taxon>Fungi</taxon>
        <taxon>Dikarya</taxon>
        <taxon>Basidiomycota</taxon>
        <taxon>Agaricomycotina</taxon>
        <taxon>Agaricomycetes</taxon>
        <taxon>Russulales</taxon>
        <taxon>Russulaceae</taxon>
        <taxon>Russula</taxon>
    </lineage>
</organism>
<evidence type="ECO:0000256" key="1">
    <source>
        <dbReference type="ARBA" id="ARBA00007598"/>
    </source>
</evidence>
<dbReference type="SUPFAM" id="SSF51735">
    <property type="entry name" value="NAD(P)-binding Rossmann-fold domains"/>
    <property type="match status" value="1"/>
</dbReference>
<protein>
    <submittedName>
        <fullName evidence="4">NAD-P-binding protein</fullName>
    </submittedName>
</protein>
<dbReference type="PANTHER" id="PTHR43580">
    <property type="entry name" value="OXIDOREDUCTASE GLYR1-RELATED"/>
    <property type="match status" value="1"/>
</dbReference>
<dbReference type="GO" id="GO:0050661">
    <property type="term" value="F:NADP binding"/>
    <property type="evidence" value="ECO:0007669"/>
    <property type="project" value="InterPro"/>
</dbReference>
<dbReference type="InterPro" id="IPR013328">
    <property type="entry name" value="6PGD_dom2"/>
</dbReference>
<proteinExistence type="inferred from homology"/>
<dbReference type="Pfam" id="PF03446">
    <property type="entry name" value="NAD_binding_2"/>
    <property type="match status" value="1"/>
</dbReference>
<dbReference type="Pfam" id="PF14833">
    <property type="entry name" value="NAD_binding_11"/>
    <property type="match status" value="1"/>
</dbReference>
<dbReference type="PANTHER" id="PTHR43580:SF8">
    <property type="entry name" value="6-PHOSPHOGLUCONATE DEHYDROGENASE NADP-BINDING DOMAIN-CONTAINING PROTEIN-RELATED"/>
    <property type="match status" value="1"/>
</dbReference>
<dbReference type="Proteomes" id="UP000759537">
    <property type="component" value="Unassembled WGS sequence"/>
</dbReference>
<accession>A0A9P5MYH9</accession>
<dbReference type="InterPro" id="IPR029154">
    <property type="entry name" value="HIBADH-like_NADP-bd"/>
</dbReference>
<dbReference type="InterPro" id="IPR006115">
    <property type="entry name" value="6PGDH_NADP-bd"/>
</dbReference>
<feature type="domain" description="6-phosphogluconate dehydrogenase NADP-binding" evidence="2">
    <location>
        <begin position="35"/>
        <end position="198"/>
    </location>
</feature>
<dbReference type="InterPro" id="IPR051265">
    <property type="entry name" value="HIBADH-related_NP60_sf"/>
</dbReference>
<reference evidence="4" key="1">
    <citation type="submission" date="2019-10" db="EMBL/GenBank/DDBJ databases">
        <authorList>
            <consortium name="DOE Joint Genome Institute"/>
            <person name="Kuo A."/>
            <person name="Miyauchi S."/>
            <person name="Kiss E."/>
            <person name="Drula E."/>
            <person name="Kohler A."/>
            <person name="Sanchez-Garcia M."/>
            <person name="Andreopoulos B."/>
            <person name="Barry K.W."/>
            <person name="Bonito G."/>
            <person name="Buee M."/>
            <person name="Carver A."/>
            <person name="Chen C."/>
            <person name="Cichocki N."/>
            <person name="Clum A."/>
            <person name="Culley D."/>
            <person name="Crous P.W."/>
            <person name="Fauchery L."/>
            <person name="Girlanda M."/>
            <person name="Hayes R."/>
            <person name="Keri Z."/>
            <person name="LaButti K."/>
            <person name="Lipzen A."/>
            <person name="Lombard V."/>
            <person name="Magnuson J."/>
            <person name="Maillard F."/>
            <person name="Morin E."/>
            <person name="Murat C."/>
            <person name="Nolan M."/>
            <person name="Ohm R."/>
            <person name="Pangilinan J."/>
            <person name="Pereira M."/>
            <person name="Perotto S."/>
            <person name="Peter M."/>
            <person name="Riley R."/>
            <person name="Sitrit Y."/>
            <person name="Stielow B."/>
            <person name="Szollosi G."/>
            <person name="Zifcakova L."/>
            <person name="Stursova M."/>
            <person name="Spatafora J.W."/>
            <person name="Tedersoo L."/>
            <person name="Vaario L.-M."/>
            <person name="Yamada A."/>
            <person name="Yan M."/>
            <person name="Wang P."/>
            <person name="Xu J."/>
            <person name="Bruns T."/>
            <person name="Baldrian P."/>
            <person name="Vilgalys R."/>
            <person name="Henrissat B."/>
            <person name="Grigoriev I.V."/>
            <person name="Hibbett D."/>
            <person name="Nagy L.G."/>
            <person name="Martin F.M."/>
        </authorList>
    </citation>
    <scope>NUCLEOTIDE SEQUENCE</scope>
    <source>
        <strain evidence="4">Prilba</strain>
    </source>
</reference>
<evidence type="ECO:0000259" key="3">
    <source>
        <dbReference type="Pfam" id="PF14833"/>
    </source>
</evidence>
<comment type="caution">
    <text evidence="4">The sequence shown here is derived from an EMBL/GenBank/DDBJ whole genome shotgun (WGS) entry which is preliminary data.</text>
</comment>
<evidence type="ECO:0000259" key="2">
    <source>
        <dbReference type="Pfam" id="PF03446"/>
    </source>
</evidence>
<dbReference type="EMBL" id="WHVB01000006">
    <property type="protein sequence ID" value="KAF8481775.1"/>
    <property type="molecule type" value="Genomic_DNA"/>
</dbReference>
<dbReference type="SUPFAM" id="SSF48179">
    <property type="entry name" value="6-phosphogluconate dehydrogenase C-terminal domain-like"/>
    <property type="match status" value="1"/>
</dbReference>
<dbReference type="OrthoDB" id="435038at2759"/>
<reference evidence="4" key="2">
    <citation type="journal article" date="2020" name="Nat. Commun.">
        <title>Large-scale genome sequencing of mycorrhizal fungi provides insights into the early evolution of symbiotic traits.</title>
        <authorList>
            <person name="Miyauchi S."/>
            <person name="Kiss E."/>
            <person name="Kuo A."/>
            <person name="Drula E."/>
            <person name="Kohler A."/>
            <person name="Sanchez-Garcia M."/>
            <person name="Morin E."/>
            <person name="Andreopoulos B."/>
            <person name="Barry K.W."/>
            <person name="Bonito G."/>
            <person name="Buee M."/>
            <person name="Carver A."/>
            <person name="Chen C."/>
            <person name="Cichocki N."/>
            <person name="Clum A."/>
            <person name="Culley D."/>
            <person name="Crous P.W."/>
            <person name="Fauchery L."/>
            <person name="Girlanda M."/>
            <person name="Hayes R.D."/>
            <person name="Keri Z."/>
            <person name="LaButti K."/>
            <person name="Lipzen A."/>
            <person name="Lombard V."/>
            <person name="Magnuson J."/>
            <person name="Maillard F."/>
            <person name="Murat C."/>
            <person name="Nolan M."/>
            <person name="Ohm R.A."/>
            <person name="Pangilinan J."/>
            <person name="Pereira M.F."/>
            <person name="Perotto S."/>
            <person name="Peter M."/>
            <person name="Pfister S."/>
            <person name="Riley R."/>
            <person name="Sitrit Y."/>
            <person name="Stielow J.B."/>
            <person name="Szollosi G."/>
            <person name="Zifcakova L."/>
            <person name="Stursova M."/>
            <person name="Spatafora J.W."/>
            <person name="Tedersoo L."/>
            <person name="Vaario L.M."/>
            <person name="Yamada A."/>
            <person name="Yan M."/>
            <person name="Wang P."/>
            <person name="Xu J."/>
            <person name="Bruns T."/>
            <person name="Baldrian P."/>
            <person name="Vilgalys R."/>
            <person name="Dunand C."/>
            <person name="Henrissat B."/>
            <person name="Grigoriev I.V."/>
            <person name="Hibbett D."/>
            <person name="Nagy L.G."/>
            <person name="Martin F.M."/>
        </authorList>
    </citation>
    <scope>NUCLEOTIDE SEQUENCE</scope>
    <source>
        <strain evidence="4">Prilba</strain>
    </source>
</reference>
<evidence type="ECO:0000313" key="4">
    <source>
        <dbReference type="EMBL" id="KAF8481775.1"/>
    </source>
</evidence>
<dbReference type="AlphaFoldDB" id="A0A9P5MYH9"/>
<gene>
    <name evidence="4" type="ORF">DFH94DRAFT_407559</name>
</gene>
<dbReference type="Gene3D" id="1.10.1040.10">
    <property type="entry name" value="N-(1-d-carboxylethyl)-l-norvaline Dehydrogenase, domain 2"/>
    <property type="match status" value="1"/>
</dbReference>
<feature type="domain" description="3-hydroxyisobutyrate dehydrogenase-like NAD-binding" evidence="3">
    <location>
        <begin position="218"/>
        <end position="323"/>
    </location>
</feature>
<dbReference type="Gene3D" id="3.40.50.720">
    <property type="entry name" value="NAD(P)-binding Rossmann-like Domain"/>
    <property type="match status" value="1"/>
</dbReference>
<evidence type="ECO:0000313" key="5">
    <source>
        <dbReference type="Proteomes" id="UP000759537"/>
    </source>
</evidence>
<keyword evidence="5" id="KW-1185">Reference proteome</keyword>
<name>A0A9P5MYH9_9AGAM</name>